<evidence type="ECO:0000256" key="8">
    <source>
        <dbReference type="PROSITE-ProRule" id="PRU00169"/>
    </source>
</evidence>
<evidence type="ECO:0000256" key="7">
    <source>
        <dbReference type="ARBA" id="ARBA00024867"/>
    </source>
</evidence>
<dbReference type="InterPro" id="IPR036388">
    <property type="entry name" value="WH-like_DNA-bd_sf"/>
</dbReference>
<dbReference type="PANTHER" id="PTHR48111:SF73">
    <property type="entry name" value="ALKALINE PHOSPHATASE SYNTHESIS TRANSCRIPTIONAL REGULATORY PROTEIN PHOP"/>
    <property type="match status" value="1"/>
</dbReference>
<dbReference type="FunFam" id="3.40.50.2300:FF:000001">
    <property type="entry name" value="DNA-binding response regulator PhoB"/>
    <property type="match status" value="1"/>
</dbReference>
<dbReference type="Gene3D" id="6.10.250.690">
    <property type="match status" value="1"/>
</dbReference>
<feature type="domain" description="OmpR/PhoB-type" evidence="11">
    <location>
        <begin position="126"/>
        <end position="226"/>
    </location>
</feature>
<evidence type="ECO:0000313" key="12">
    <source>
        <dbReference type="EMBL" id="KLU67627.1"/>
    </source>
</evidence>
<dbReference type="SMART" id="SM00448">
    <property type="entry name" value="REC"/>
    <property type="match status" value="1"/>
</dbReference>
<keyword evidence="3" id="KW-0902">Two-component regulatory system</keyword>
<dbReference type="InterPro" id="IPR039420">
    <property type="entry name" value="WalR-like"/>
</dbReference>
<dbReference type="GO" id="GO:0005829">
    <property type="term" value="C:cytosol"/>
    <property type="evidence" value="ECO:0007669"/>
    <property type="project" value="TreeGrafter"/>
</dbReference>
<proteinExistence type="predicted"/>
<keyword evidence="13" id="KW-1185">Reference proteome</keyword>
<dbReference type="GO" id="GO:0032993">
    <property type="term" value="C:protein-DNA complex"/>
    <property type="evidence" value="ECO:0007669"/>
    <property type="project" value="TreeGrafter"/>
</dbReference>
<keyword evidence="2 8" id="KW-0597">Phosphoprotein</keyword>
<dbReference type="SMART" id="SM00862">
    <property type="entry name" value="Trans_reg_C"/>
    <property type="match status" value="1"/>
</dbReference>
<dbReference type="GO" id="GO:0000156">
    <property type="term" value="F:phosphorelay response regulator activity"/>
    <property type="evidence" value="ECO:0007669"/>
    <property type="project" value="TreeGrafter"/>
</dbReference>
<dbReference type="PROSITE" id="PS50110">
    <property type="entry name" value="RESPONSE_REGULATORY"/>
    <property type="match status" value="1"/>
</dbReference>
<dbReference type="Gene3D" id="1.10.10.10">
    <property type="entry name" value="Winged helix-like DNA-binding domain superfamily/Winged helix DNA-binding domain"/>
    <property type="match status" value="1"/>
</dbReference>
<dbReference type="RefSeq" id="WP_047808020.1">
    <property type="nucleotide sequence ID" value="NZ_LDZY01000001.1"/>
</dbReference>
<protein>
    <recommendedName>
        <fullName evidence="1">Stage 0 sporulation protein A homolog</fullName>
    </recommendedName>
</protein>
<dbReference type="SUPFAM" id="SSF52172">
    <property type="entry name" value="CheY-like"/>
    <property type="match status" value="1"/>
</dbReference>
<name>A0A0J1FWF9_9FIRM</name>
<dbReference type="AlphaFoldDB" id="A0A0J1FWF9"/>
<dbReference type="SUPFAM" id="SSF46894">
    <property type="entry name" value="C-terminal effector domain of the bipartite response regulators"/>
    <property type="match status" value="1"/>
</dbReference>
<keyword evidence="6" id="KW-0804">Transcription</keyword>
<evidence type="ECO:0000256" key="6">
    <source>
        <dbReference type="ARBA" id="ARBA00023163"/>
    </source>
</evidence>
<dbReference type="InterPro" id="IPR016032">
    <property type="entry name" value="Sig_transdc_resp-reg_C-effctor"/>
</dbReference>
<dbReference type="PATRIC" id="fig|476652.3.peg.21"/>
<evidence type="ECO:0000259" key="11">
    <source>
        <dbReference type="PROSITE" id="PS51755"/>
    </source>
</evidence>
<dbReference type="Pfam" id="PF00486">
    <property type="entry name" value="Trans_reg_C"/>
    <property type="match status" value="1"/>
</dbReference>
<organism evidence="12 13">
    <name type="scientific">Desulfosporosinus acididurans</name>
    <dbReference type="NCBI Taxonomy" id="476652"/>
    <lineage>
        <taxon>Bacteria</taxon>
        <taxon>Bacillati</taxon>
        <taxon>Bacillota</taxon>
        <taxon>Clostridia</taxon>
        <taxon>Eubacteriales</taxon>
        <taxon>Desulfitobacteriaceae</taxon>
        <taxon>Desulfosporosinus</taxon>
    </lineage>
</organism>
<comment type="function">
    <text evidence="7">May play the central regulatory role in sporulation. It may be an element of the effector pathway responsible for the activation of sporulation genes in response to nutritional stress. Spo0A may act in concert with spo0H (a sigma factor) to control the expression of some genes that are critical to the sporulation process.</text>
</comment>
<feature type="domain" description="Response regulatory" evidence="10">
    <location>
        <begin position="2"/>
        <end position="115"/>
    </location>
</feature>
<dbReference type="Gene3D" id="3.40.50.2300">
    <property type="match status" value="1"/>
</dbReference>
<evidence type="ECO:0000259" key="10">
    <source>
        <dbReference type="PROSITE" id="PS50110"/>
    </source>
</evidence>
<feature type="modified residue" description="4-aspartylphosphate" evidence="8">
    <location>
        <position position="51"/>
    </location>
</feature>
<dbReference type="InterPro" id="IPR001867">
    <property type="entry name" value="OmpR/PhoB-type_DNA-bd"/>
</dbReference>
<evidence type="ECO:0000313" key="13">
    <source>
        <dbReference type="Proteomes" id="UP000036356"/>
    </source>
</evidence>
<dbReference type="GO" id="GO:0000976">
    <property type="term" value="F:transcription cis-regulatory region binding"/>
    <property type="evidence" value="ECO:0007669"/>
    <property type="project" value="TreeGrafter"/>
</dbReference>
<keyword evidence="5 9" id="KW-0238">DNA-binding</keyword>
<dbReference type="PROSITE" id="PS51755">
    <property type="entry name" value="OMPR_PHOB"/>
    <property type="match status" value="1"/>
</dbReference>
<evidence type="ECO:0000256" key="4">
    <source>
        <dbReference type="ARBA" id="ARBA00023015"/>
    </source>
</evidence>
<evidence type="ECO:0000256" key="2">
    <source>
        <dbReference type="ARBA" id="ARBA00022553"/>
    </source>
</evidence>
<evidence type="ECO:0000256" key="3">
    <source>
        <dbReference type="ARBA" id="ARBA00023012"/>
    </source>
</evidence>
<comment type="caution">
    <text evidence="12">The sequence shown here is derived from an EMBL/GenBank/DDBJ whole genome shotgun (WGS) entry which is preliminary data.</text>
</comment>
<evidence type="ECO:0000256" key="1">
    <source>
        <dbReference type="ARBA" id="ARBA00018672"/>
    </source>
</evidence>
<feature type="DNA-binding region" description="OmpR/PhoB-type" evidence="9">
    <location>
        <begin position="126"/>
        <end position="226"/>
    </location>
</feature>
<dbReference type="FunFam" id="1.10.10.10:FF:000018">
    <property type="entry name" value="DNA-binding response regulator ResD"/>
    <property type="match status" value="1"/>
</dbReference>
<dbReference type="Proteomes" id="UP000036356">
    <property type="component" value="Unassembled WGS sequence"/>
</dbReference>
<dbReference type="InterPro" id="IPR001789">
    <property type="entry name" value="Sig_transdc_resp-reg_receiver"/>
</dbReference>
<dbReference type="Pfam" id="PF00072">
    <property type="entry name" value="Response_reg"/>
    <property type="match status" value="1"/>
</dbReference>
<accession>A0A0J1FWF9</accession>
<keyword evidence="4" id="KW-0805">Transcription regulation</keyword>
<dbReference type="STRING" id="476652.DEAC_c00210"/>
<dbReference type="PANTHER" id="PTHR48111">
    <property type="entry name" value="REGULATOR OF RPOS"/>
    <property type="match status" value="1"/>
</dbReference>
<dbReference type="CDD" id="cd00383">
    <property type="entry name" value="trans_reg_C"/>
    <property type="match status" value="1"/>
</dbReference>
<dbReference type="EMBL" id="LDZY01000001">
    <property type="protein sequence ID" value="KLU67627.1"/>
    <property type="molecule type" value="Genomic_DNA"/>
</dbReference>
<gene>
    <name evidence="12" type="primary">sphR</name>
    <name evidence="12" type="ORF">DEAC_c00210</name>
</gene>
<dbReference type="GO" id="GO:0006355">
    <property type="term" value="P:regulation of DNA-templated transcription"/>
    <property type="evidence" value="ECO:0007669"/>
    <property type="project" value="InterPro"/>
</dbReference>
<reference evidence="12 13" key="1">
    <citation type="submission" date="2015-06" db="EMBL/GenBank/DDBJ databases">
        <title>Draft genome of the moderately acidophilic sulfate reducer Candidatus Desulfosporosinus acididurans strain M1.</title>
        <authorList>
            <person name="Poehlein A."/>
            <person name="Petzsch P."/>
            <person name="Johnson B.D."/>
            <person name="Schloemann M."/>
            <person name="Daniel R."/>
            <person name="Muehling M."/>
        </authorList>
    </citation>
    <scope>NUCLEOTIDE SEQUENCE [LARGE SCALE GENOMIC DNA]</scope>
    <source>
        <strain evidence="12 13">M1</strain>
    </source>
</reference>
<evidence type="ECO:0000256" key="5">
    <source>
        <dbReference type="ARBA" id="ARBA00023125"/>
    </source>
</evidence>
<dbReference type="InterPro" id="IPR011006">
    <property type="entry name" value="CheY-like_superfamily"/>
</dbReference>
<evidence type="ECO:0000256" key="9">
    <source>
        <dbReference type="PROSITE-ProRule" id="PRU01091"/>
    </source>
</evidence>
<sequence length="230" mass="25752">MRILLVDDEKKITSVLKAYLQQEGFQVNTALNGLIALTMFNENAYDLVILDLMLPGMSGTEICQEIRKTSSVPIIMLTAKVEEEDRIQGLSIGADDYITKPFSPREVVARVRAVLRRSNNETSPLADVITYDNGLTIDNIQHEIRLHDQEVFLTPTEFKILGALAKHPGRVYSRGQLVEIVQGHDFEGDDRVIDAHIKKIRQKIETTPSDPQIIMTVYGVGYKFNPNAGG</sequence>